<protein>
    <submittedName>
        <fullName evidence="2">PRC-barrel domain containing protein</fullName>
    </submittedName>
</protein>
<dbReference type="SUPFAM" id="SSF50346">
    <property type="entry name" value="PRC-barrel domain"/>
    <property type="match status" value="2"/>
</dbReference>
<gene>
    <name evidence="2" type="ORF">HCJ93_25200</name>
</gene>
<feature type="domain" description="PRC-barrel" evidence="1">
    <location>
        <begin position="89"/>
        <end position="125"/>
    </location>
</feature>
<dbReference type="EMBL" id="JAATEM010000035">
    <property type="protein sequence ID" value="NJP53273.1"/>
    <property type="molecule type" value="Genomic_DNA"/>
</dbReference>
<keyword evidence="3" id="KW-1185">Reference proteome</keyword>
<dbReference type="Pfam" id="PF05239">
    <property type="entry name" value="PRC"/>
    <property type="match status" value="2"/>
</dbReference>
<evidence type="ECO:0000313" key="3">
    <source>
        <dbReference type="Proteomes" id="UP000730591"/>
    </source>
</evidence>
<accession>A0ABX1AHX9</accession>
<reference evidence="2 3" key="1">
    <citation type="submission" date="2020-03" db="EMBL/GenBank/DDBJ databases">
        <title>WGS of actinomycetes isolated from Thailand.</title>
        <authorList>
            <person name="Thawai C."/>
        </authorList>
    </citation>
    <scope>NUCLEOTIDE SEQUENCE [LARGE SCALE GENOMIC DNA]</scope>
    <source>
        <strain evidence="2 3">SBST2-5</strain>
    </source>
</reference>
<feature type="domain" description="PRC-barrel" evidence="1">
    <location>
        <begin position="2"/>
        <end position="72"/>
    </location>
</feature>
<evidence type="ECO:0000313" key="2">
    <source>
        <dbReference type="EMBL" id="NJP53273.1"/>
    </source>
</evidence>
<name>A0ABX1AHX9_9ACTN</name>
<comment type="caution">
    <text evidence="2">The sequence shown here is derived from an EMBL/GenBank/DDBJ whole genome shotgun (WGS) entry which is preliminary data.</text>
</comment>
<dbReference type="Proteomes" id="UP000730591">
    <property type="component" value="Unassembled WGS sequence"/>
</dbReference>
<sequence length="152" mass="16569">MMLLSRVRGLPALTDEGARRLGTVRALTVDAGTGTVTHVRIRRGLLRGETAAPWRDVAAVTEDRVVIRAGTGEAARTGEPEQQQEAPHRELLGCRVLTETGEERGTVLDAAFDPVTGRIETIRTSRTELRADRMLGLGDYALVVRATRADRI</sequence>
<organism evidence="2 3">
    <name type="scientific">Streptomyces composti</name>
    <dbReference type="NCBI Taxonomy" id="2720025"/>
    <lineage>
        <taxon>Bacteria</taxon>
        <taxon>Bacillati</taxon>
        <taxon>Actinomycetota</taxon>
        <taxon>Actinomycetes</taxon>
        <taxon>Kitasatosporales</taxon>
        <taxon>Streptomycetaceae</taxon>
        <taxon>Streptomyces</taxon>
    </lineage>
</organism>
<proteinExistence type="predicted"/>
<evidence type="ECO:0000259" key="1">
    <source>
        <dbReference type="Pfam" id="PF05239"/>
    </source>
</evidence>
<dbReference type="InterPro" id="IPR011033">
    <property type="entry name" value="PRC_barrel-like_sf"/>
</dbReference>
<dbReference type="Gene3D" id="2.30.30.240">
    <property type="entry name" value="PRC-barrel domain"/>
    <property type="match status" value="2"/>
</dbReference>
<dbReference type="InterPro" id="IPR027275">
    <property type="entry name" value="PRC-brl_dom"/>
</dbReference>